<dbReference type="InterPro" id="IPR045055">
    <property type="entry name" value="DNA2/NAM7-like"/>
</dbReference>
<evidence type="ECO:0000259" key="2">
    <source>
        <dbReference type="Pfam" id="PF13087"/>
    </source>
</evidence>
<dbReference type="OrthoDB" id="392140at2759"/>
<dbReference type="PANTHER" id="PTHR10887">
    <property type="entry name" value="DNA2/NAM7 HELICASE FAMILY"/>
    <property type="match status" value="1"/>
</dbReference>
<name>A0A8S1RII3_9CILI</name>
<feature type="domain" description="DNA2/NAM7 helicase-like C-terminal" evidence="2">
    <location>
        <begin position="75"/>
        <end position="203"/>
    </location>
</feature>
<dbReference type="InterPro" id="IPR041677">
    <property type="entry name" value="DNA2/NAM7_AAA_11"/>
</dbReference>
<feature type="domain" description="DNA2/NAM7 helicase helicase" evidence="1">
    <location>
        <begin position="2"/>
        <end position="61"/>
    </location>
</feature>
<evidence type="ECO:0000259" key="1">
    <source>
        <dbReference type="Pfam" id="PF13086"/>
    </source>
</evidence>
<evidence type="ECO:0000313" key="3">
    <source>
        <dbReference type="EMBL" id="CAD8127978.1"/>
    </source>
</evidence>
<sequence length="329" mass="39099">MKIVGVTLTGFAKYAEIFKRIDFNTLVVEEAGEVLESNLIAVLSKQINHLILIGDHQQLKPHMECYDLEVKFRAIERLIKNGLEYATFKYQRRMKSKFADFIRLIYQDYQDHTSIQEQNKIEIEGIKTDLVFFNHRHKEDEKLLSSSKSNKFEAKMILRMVEYLLTNGYKGEQITVLTTYLKQAQYIKNNVNKMQEYSQQIIIKEKKMIQYYYLQLDRTLIINQVLLQQIIEARLGLYIFGNFGFIEECIKDHLIKQHQQRNPDISDLWLRIIDLARQKGVIQNYIELKYHNIDTKIYEEKDWDQVKGCGCTYICNTQLCFDSIQYQTI</sequence>
<reference evidence="3" key="1">
    <citation type="submission" date="2021-01" db="EMBL/GenBank/DDBJ databases">
        <authorList>
            <consortium name="Genoscope - CEA"/>
            <person name="William W."/>
        </authorList>
    </citation>
    <scope>NUCLEOTIDE SEQUENCE</scope>
</reference>
<dbReference type="EMBL" id="CAJJDN010000182">
    <property type="protein sequence ID" value="CAD8127978.1"/>
    <property type="molecule type" value="Genomic_DNA"/>
</dbReference>
<gene>
    <name evidence="3" type="ORF">PSON_ATCC_30995.1.T1820003</name>
</gene>
<dbReference type="Pfam" id="PF13086">
    <property type="entry name" value="AAA_11"/>
    <property type="match status" value="1"/>
</dbReference>
<organism evidence="3 4">
    <name type="scientific">Paramecium sonneborni</name>
    <dbReference type="NCBI Taxonomy" id="65129"/>
    <lineage>
        <taxon>Eukaryota</taxon>
        <taxon>Sar</taxon>
        <taxon>Alveolata</taxon>
        <taxon>Ciliophora</taxon>
        <taxon>Intramacronucleata</taxon>
        <taxon>Oligohymenophorea</taxon>
        <taxon>Peniculida</taxon>
        <taxon>Parameciidae</taxon>
        <taxon>Paramecium</taxon>
    </lineage>
</organism>
<evidence type="ECO:0000313" key="4">
    <source>
        <dbReference type="Proteomes" id="UP000692954"/>
    </source>
</evidence>
<dbReference type="Pfam" id="PF13087">
    <property type="entry name" value="AAA_12"/>
    <property type="match status" value="1"/>
</dbReference>
<protein>
    <submittedName>
        <fullName evidence="3">Uncharacterized protein</fullName>
    </submittedName>
</protein>
<dbReference type="GO" id="GO:0031048">
    <property type="term" value="P:regulatory ncRNA-mediated heterochromatin formation"/>
    <property type="evidence" value="ECO:0007669"/>
    <property type="project" value="TreeGrafter"/>
</dbReference>
<dbReference type="PANTHER" id="PTHR10887:SF341">
    <property type="entry name" value="NFX1-TYPE ZINC FINGER-CONTAINING PROTEIN 1"/>
    <property type="match status" value="1"/>
</dbReference>
<dbReference type="Proteomes" id="UP000692954">
    <property type="component" value="Unassembled WGS sequence"/>
</dbReference>
<keyword evidence="4" id="KW-1185">Reference proteome</keyword>
<dbReference type="AlphaFoldDB" id="A0A8S1RII3"/>
<proteinExistence type="predicted"/>
<accession>A0A8S1RII3</accession>
<dbReference type="GO" id="GO:0031380">
    <property type="term" value="C:nuclear RNA-directed RNA polymerase complex"/>
    <property type="evidence" value="ECO:0007669"/>
    <property type="project" value="TreeGrafter"/>
</dbReference>
<dbReference type="InterPro" id="IPR041679">
    <property type="entry name" value="DNA2/NAM7-like_C"/>
</dbReference>
<comment type="caution">
    <text evidence="3">The sequence shown here is derived from an EMBL/GenBank/DDBJ whole genome shotgun (WGS) entry which is preliminary data.</text>
</comment>
<dbReference type="GO" id="GO:0004386">
    <property type="term" value="F:helicase activity"/>
    <property type="evidence" value="ECO:0007669"/>
    <property type="project" value="InterPro"/>
</dbReference>